<keyword evidence="4 7" id="KW-0812">Transmembrane</keyword>
<comment type="similarity">
    <text evidence="2">Belongs to the chromate ion transporter (CHR) (TC 2.A.51) family.</text>
</comment>
<evidence type="ECO:0000313" key="9">
    <source>
        <dbReference type="Proteomes" id="UP000199208"/>
    </source>
</evidence>
<accession>A0A1G5S3I3</accession>
<keyword evidence="5 7" id="KW-1133">Transmembrane helix</keyword>
<dbReference type="Pfam" id="PF02417">
    <property type="entry name" value="Chromate_transp"/>
    <property type="match status" value="1"/>
</dbReference>
<dbReference type="GO" id="GO:0015109">
    <property type="term" value="F:chromate transmembrane transporter activity"/>
    <property type="evidence" value="ECO:0007669"/>
    <property type="project" value="InterPro"/>
</dbReference>
<protein>
    <submittedName>
        <fullName evidence="8">Chromate transporter</fullName>
    </submittedName>
</protein>
<dbReference type="OrthoDB" id="9788907at2"/>
<keyword evidence="9" id="KW-1185">Reference proteome</keyword>
<dbReference type="InterPro" id="IPR052518">
    <property type="entry name" value="CHR_Transporter"/>
</dbReference>
<feature type="transmembrane region" description="Helical" evidence="7">
    <location>
        <begin position="141"/>
        <end position="170"/>
    </location>
</feature>
<evidence type="ECO:0000256" key="5">
    <source>
        <dbReference type="ARBA" id="ARBA00022989"/>
    </source>
</evidence>
<dbReference type="PANTHER" id="PTHR43663">
    <property type="entry name" value="CHROMATE TRANSPORT PROTEIN-RELATED"/>
    <property type="match status" value="1"/>
</dbReference>
<sequence length="194" mass="20803">MYRALLTTFFKIGLFTFGGGYAMIPLIEEEIVWKKEWMTDEEILDIISVAQSLPGPIAVNLAAFIGYRLKKLRGALMAALGVILPSFLIIVIIAHLLIKANIAKYIEPVFSGLMPAVAVMILISAYRLGKKVSWSPLNIGIFALAAILLIALGVHPILVIAGGIVTGLLLNKVFPPSDSGLNSVKSSGEGEVSE</sequence>
<evidence type="ECO:0000256" key="3">
    <source>
        <dbReference type="ARBA" id="ARBA00022475"/>
    </source>
</evidence>
<name>A0A1G5S3I3_9FIRM</name>
<feature type="transmembrane region" description="Helical" evidence="7">
    <location>
        <begin position="74"/>
        <end position="98"/>
    </location>
</feature>
<evidence type="ECO:0000256" key="6">
    <source>
        <dbReference type="ARBA" id="ARBA00023136"/>
    </source>
</evidence>
<organism evidence="8 9">
    <name type="scientific">Acidaminobacter hydrogenoformans DSM 2784</name>
    <dbReference type="NCBI Taxonomy" id="1120920"/>
    <lineage>
        <taxon>Bacteria</taxon>
        <taxon>Bacillati</taxon>
        <taxon>Bacillota</taxon>
        <taxon>Clostridia</taxon>
        <taxon>Peptostreptococcales</taxon>
        <taxon>Acidaminobacteraceae</taxon>
        <taxon>Acidaminobacter</taxon>
    </lineage>
</organism>
<evidence type="ECO:0000256" key="2">
    <source>
        <dbReference type="ARBA" id="ARBA00005262"/>
    </source>
</evidence>
<evidence type="ECO:0000256" key="1">
    <source>
        <dbReference type="ARBA" id="ARBA00004651"/>
    </source>
</evidence>
<evidence type="ECO:0000313" key="8">
    <source>
        <dbReference type="EMBL" id="SCZ80718.1"/>
    </source>
</evidence>
<gene>
    <name evidence="8" type="ORF">SAMN03080599_02409</name>
</gene>
<proteinExistence type="inferred from homology"/>
<dbReference type="InterPro" id="IPR003370">
    <property type="entry name" value="Chromate_transpt"/>
</dbReference>
<reference evidence="8 9" key="1">
    <citation type="submission" date="2016-10" db="EMBL/GenBank/DDBJ databases">
        <authorList>
            <person name="de Groot N.N."/>
        </authorList>
    </citation>
    <scope>NUCLEOTIDE SEQUENCE [LARGE SCALE GENOMIC DNA]</scope>
    <source>
        <strain evidence="8 9">DSM 2784</strain>
    </source>
</reference>
<dbReference type="AlphaFoldDB" id="A0A1G5S3I3"/>
<dbReference type="RefSeq" id="WP_092591841.1">
    <property type="nucleotide sequence ID" value="NZ_FMWL01000014.1"/>
</dbReference>
<dbReference type="GO" id="GO:0005886">
    <property type="term" value="C:plasma membrane"/>
    <property type="evidence" value="ECO:0007669"/>
    <property type="project" value="UniProtKB-SubCell"/>
</dbReference>
<dbReference type="PANTHER" id="PTHR43663:SF2">
    <property type="entry name" value="CHROMATE TRANSPORT PROTEIN-RELATED"/>
    <property type="match status" value="1"/>
</dbReference>
<keyword evidence="6 7" id="KW-0472">Membrane</keyword>
<dbReference type="EMBL" id="FMWL01000014">
    <property type="protein sequence ID" value="SCZ80718.1"/>
    <property type="molecule type" value="Genomic_DNA"/>
</dbReference>
<comment type="subcellular location">
    <subcellularLocation>
        <location evidence="1">Cell membrane</location>
        <topology evidence="1">Multi-pass membrane protein</topology>
    </subcellularLocation>
</comment>
<dbReference type="STRING" id="1120920.SAMN03080599_02409"/>
<feature type="transmembrane region" description="Helical" evidence="7">
    <location>
        <begin position="46"/>
        <end position="67"/>
    </location>
</feature>
<evidence type="ECO:0000256" key="4">
    <source>
        <dbReference type="ARBA" id="ARBA00022692"/>
    </source>
</evidence>
<evidence type="ECO:0000256" key="7">
    <source>
        <dbReference type="SAM" id="Phobius"/>
    </source>
</evidence>
<keyword evidence="3" id="KW-1003">Cell membrane</keyword>
<feature type="transmembrane region" description="Helical" evidence="7">
    <location>
        <begin position="110"/>
        <end position="129"/>
    </location>
</feature>
<dbReference type="Proteomes" id="UP000199208">
    <property type="component" value="Unassembled WGS sequence"/>
</dbReference>